<keyword evidence="1" id="KW-0812">Transmembrane</keyword>
<keyword evidence="6" id="KW-1185">Reference proteome</keyword>
<evidence type="ECO:0000256" key="2">
    <source>
        <dbReference type="SAM" id="SignalP"/>
    </source>
</evidence>
<comment type="caution">
    <text evidence="5">The sequence shown here is derived from an EMBL/GenBank/DDBJ whole genome shotgun (WGS) entry which is preliminary data.</text>
</comment>
<dbReference type="SMART" id="SM00052">
    <property type="entry name" value="EAL"/>
    <property type="match status" value="1"/>
</dbReference>
<evidence type="ECO:0000259" key="4">
    <source>
        <dbReference type="PROSITE" id="PS50887"/>
    </source>
</evidence>
<keyword evidence="1" id="KW-0472">Membrane</keyword>
<dbReference type="GO" id="GO:0071111">
    <property type="term" value="F:cyclic-guanylate-specific phosphodiesterase activity"/>
    <property type="evidence" value="ECO:0007669"/>
    <property type="project" value="InterPro"/>
</dbReference>
<dbReference type="CDD" id="cd01948">
    <property type="entry name" value="EAL"/>
    <property type="match status" value="1"/>
</dbReference>
<feature type="domain" description="EAL" evidence="3">
    <location>
        <begin position="552"/>
        <end position="805"/>
    </location>
</feature>
<dbReference type="InterPro" id="IPR035919">
    <property type="entry name" value="EAL_sf"/>
</dbReference>
<dbReference type="PROSITE" id="PS50887">
    <property type="entry name" value="GGDEF"/>
    <property type="match status" value="1"/>
</dbReference>
<keyword evidence="2" id="KW-0732">Signal</keyword>
<proteinExistence type="predicted"/>
<organism evidence="5 6">
    <name type="scientific">Azonexus fungiphilus</name>
    <dbReference type="NCBI Taxonomy" id="146940"/>
    <lineage>
        <taxon>Bacteria</taxon>
        <taxon>Pseudomonadati</taxon>
        <taxon>Pseudomonadota</taxon>
        <taxon>Betaproteobacteria</taxon>
        <taxon>Rhodocyclales</taxon>
        <taxon>Azonexaceae</taxon>
        <taxon>Azonexus</taxon>
    </lineage>
</organism>
<dbReference type="SMART" id="SM00267">
    <property type="entry name" value="GGDEF"/>
    <property type="match status" value="1"/>
</dbReference>
<dbReference type="InterPro" id="IPR001633">
    <property type="entry name" value="EAL_dom"/>
</dbReference>
<dbReference type="Pfam" id="PF00563">
    <property type="entry name" value="EAL"/>
    <property type="match status" value="1"/>
</dbReference>
<reference evidence="5 6" key="1">
    <citation type="submission" date="2018-10" db="EMBL/GenBank/DDBJ databases">
        <title>Genomic Encyclopedia of Type Strains, Phase IV (KMG-IV): sequencing the most valuable type-strain genomes for metagenomic binning, comparative biology and taxonomic classification.</title>
        <authorList>
            <person name="Goeker M."/>
        </authorList>
    </citation>
    <scope>NUCLEOTIDE SEQUENCE [LARGE SCALE GENOMIC DNA]</scope>
    <source>
        <strain evidence="5 6">DSM 23841</strain>
    </source>
</reference>
<evidence type="ECO:0000313" key="5">
    <source>
        <dbReference type="EMBL" id="RKT49911.1"/>
    </source>
</evidence>
<dbReference type="InterPro" id="IPR000160">
    <property type="entry name" value="GGDEF_dom"/>
</dbReference>
<gene>
    <name evidence="5" type="ORF">DFR40_3054</name>
</gene>
<dbReference type="Proteomes" id="UP000270626">
    <property type="component" value="Unassembled WGS sequence"/>
</dbReference>
<feature type="chain" id="PRO_5019781443" evidence="2">
    <location>
        <begin position="31"/>
        <end position="814"/>
    </location>
</feature>
<dbReference type="RefSeq" id="WP_121459329.1">
    <property type="nucleotide sequence ID" value="NZ_RBXP01000019.1"/>
</dbReference>
<evidence type="ECO:0000259" key="3">
    <source>
        <dbReference type="PROSITE" id="PS50883"/>
    </source>
</evidence>
<keyword evidence="1" id="KW-1133">Transmembrane helix</keyword>
<dbReference type="Gene3D" id="3.40.50.2300">
    <property type="match status" value="2"/>
</dbReference>
<evidence type="ECO:0000313" key="6">
    <source>
        <dbReference type="Proteomes" id="UP000270626"/>
    </source>
</evidence>
<protein>
    <submittedName>
        <fullName evidence="5">Diguanylate cyclase (GGDEF)-like protein</fullName>
    </submittedName>
</protein>
<dbReference type="Pfam" id="PF00990">
    <property type="entry name" value="GGDEF"/>
    <property type="match status" value="1"/>
</dbReference>
<dbReference type="SUPFAM" id="SSF55073">
    <property type="entry name" value="Nucleotide cyclase"/>
    <property type="match status" value="1"/>
</dbReference>
<dbReference type="PANTHER" id="PTHR33121">
    <property type="entry name" value="CYCLIC DI-GMP PHOSPHODIESTERASE PDEF"/>
    <property type="match status" value="1"/>
</dbReference>
<dbReference type="PANTHER" id="PTHR33121:SF70">
    <property type="entry name" value="SIGNALING PROTEIN YKOW"/>
    <property type="match status" value="1"/>
</dbReference>
<feature type="transmembrane region" description="Helical" evidence="1">
    <location>
        <begin position="347"/>
        <end position="368"/>
    </location>
</feature>
<feature type="signal peptide" evidence="2">
    <location>
        <begin position="1"/>
        <end position="30"/>
    </location>
</feature>
<dbReference type="SUPFAM" id="SSF141868">
    <property type="entry name" value="EAL domain-like"/>
    <property type="match status" value="1"/>
</dbReference>
<dbReference type="CDD" id="cd01949">
    <property type="entry name" value="GGDEF"/>
    <property type="match status" value="1"/>
</dbReference>
<name>A0A495VKJ4_9RHOO</name>
<dbReference type="InterPro" id="IPR050706">
    <property type="entry name" value="Cyclic-di-GMP_PDE-like"/>
</dbReference>
<dbReference type="Gene3D" id="3.30.70.270">
    <property type="match status" value="1"/>
</dbReference>
<evidence type="ECO:0000256" key="1">
    <source>
        <dbReference type="SAM" id="Phobius"/>
    </source>
</evidence>
<dbReference type="PROSITE" id="PS50883">
    <property type="entry name" value="EAL"/>
    <property type="match status" value="1"/>
</dbReference>
<dbReference type="OrthoDB" id="9813903at2"/>
<accession>A0A495VKJ4</accession>
<sequence>MTEQNMATACRRLLMACLLQCLLVAGGAMAQEPSRVLVLMSYHHGYTWEDHILDGLEAWGGVVAGRPTLHVEWMDTKRHPQPEARQRFARYLAEKHAGRRFDLLVTVDDNALEFAIRQPMFAGVPIVFAGINGDPRQIVGGRANVTGVAERFDLSRTIKLAQQLHPEVRRLVFLTAADESGAGSRAHIADALGGLGEGVVAEHWVARTLGEVEGHLPLLGTDSLLFALGALPRVAGGHPLGPEEIVAFARSRTSRPVYSDLDTTVGNGALGGYMNSGLENGRLLARMAQRVLAGESAAAIPVVYETPQALIFDYRELQRFGLSEHDLPSGGLLLHRPPSVFDPEYRIFLFGFAAIVAALLLVLAAVVIRARILAARHAALHYQATHDDLTGLPNRAWLNEQLLTGKWSGGRSLVLAMVDINRFQLINDTYGHSFGDEVVASVAQRLASFQDGQSQLVRFGGDAFVILRRGADIEDLQAFCDQCEGMLVEPFDVAGHRLSVSAAFGVTMAAPREIDRDRLLREADTAMHEAKRRRGNQVVLFDGIIHERALRQFRLEAGLPNAVANGEIQVYFQPIVAASNGGIAGFEALARWQHPELGWVPPPEFIRAAIETGCIRELTLSMLRAACRAFKPYLGAASHPYLGVNVSVTDINAEDFPERLAVILAEEGVPAERLILEVTEDMLLGQDGNVTQVLGRLRALGLRIAIDDFGTGYSSMSYLSSFMVNIIKIDQSFIRNLQNSPSDQKIVRAIVSMAADLELSVVTEGVETSEQLELLRQMGCRLLQGYLFGRPQPAHSWMNDEGLQQALDTSLPIR</sequence>
<feature type="domain" description="GGDEF" evidence="4">
    <location>
        <begin position="411"/>
        <end position="543"/>
    </location>
</feature>
<dbReference type="InterPro" id="IPR043128">
    <property type="entry name" value="Rev_trsase/Diguanyl_cyclase"/>
</dbReference>
<dbReference type="InterPro" id="IPR029787">
    <property type="entry name" value="Nucleotide_cyclase"/>
</dbReference>
<dbReference type="Gene3D" id="3.20.20.450">
    <property type="entry name" value="EAL domain"/>
    <property type="match status" value="1"/>
</dbReference>
<dbReference type="EMBL" id="RBXP01000019">
    <property type="protein sequence ID" value="RKT49911.1"/>
    <property type="molecule type" value="Genomic_DNA"/>
</dbReference>
<dbReference type="AlphaFoldDB" id="A0A495VKJ4"/>
<dbReference type="NCBIfam" id="TIGR00254">
    <property type="entry name" value="GGDEF"/>
    <property type="match status" value="1"/>
</dbReference>